<dbReference type="Proteomes" id="UP000008144">
    <property type="component" value="Chromosome 3"/>
</dbReference>
<evidence type="ECO:0000256" key="6">
    <source>
        <dbReference type="ARBA" id="ARBA00023242"/>
    </source>
</evidence>
<evidence type="ECO:0000256" key="2">
    <source>
        <dbReference type="ARBA" id="ARBA00006951"/>
    </source>
</evidence>
<name>F6WQL4_CIOIN</name>
<dbReference type="HOGENOM" id="CLU_891246_0_0_1"/>
<dbReference type="GO" id="GO:0000978">
    <property type="term" value="F:RNA polymerase II cis-regulatory region sequence-specific DNA binding"/>
    <property type="evidence" value="ECO:0000318"/>
    <property type="project" value="GO_Central"/>
</dbReference>
<dbReference type="GeneTree" id="ENSGT00940000171291"/>
<dbReference type="Pfam" id="PF07716">
    <property type="entry name" value="bZIP_2"/>
    <property type="match status" value="1"/>
</dbReference>
<keyword evidence="10" id="KW-1185">Reference proteome</keyword>
<dbReference type="InterPro" id="IPR004827">
    <property type="entry name" value="bZIP"/>
</dbReference>
<dbReference type="PANTHER" id="PTHR23334:SF69">
    <property type="entry name" value="CCAAT_ENHANCER-BINDING PROTEIN GAMMA"/>
    <property type="match status" value="1"/>
</dbReference>
<organism evidence="9 10">
    <name type="scientific">Ciona intestinalis</name>
    <name type="common">Transparent sea squirt</name>
    <name type="synonym">Ascidia intestinalis</name>
    <dbReference type="NCBI Taxonomy" id="7719"/>
    <lineage>
        <taxon>Eukaryota</taxon>
        <taxon>Metazoa</taxon>
        <taxon>Chordata</taxon>
        <taxon>Tunicata</taxon>
        <taxon>Ascidiacea</taxon>
        <taxon>Phlebobranchia</taxon>
        <taxon>Cionidae</taxon>
        <taxon>Ciona</taxon>
    </lineage>
</organism>
<evidence type="ECO:0000313" key="10">
    <source>
        <dbReference type="Proteomes" id="UP000008144"/>
    </source>
</evidence>
<sequence length="312" mass="35136">MASRSNPNLNSGAGGHKNYMSADNTLDFTDLYQNEESFDLSCYMSTSPNLELCNDDLFENLFPPTSPSLPADLKKEKFEDFEEELDNWYYTTTSEPPSNCASACSSAAPSPVPYNFYNTPPVTPQRPQSPHHLQFDGLTTPMSSSRFAAVMAEDRQVLQQRQVPQRINESNVPISTSIIVKPDPEEQMYLTEQSFANMKDEPVTANHVPTSIAPQPDIDTKTMKRPAPIDYSSSKKTKILIKGSKEYVQKRERNNVAVRRSRDKAKRKAAETQVKVDQLQNENLKLHEKVAELTHELTTLKNLLKALPHAQS</sequence>
<dbReference type="SUPFAM" id="SSF57959">
    <property type="entry name" value="Leucine zipper domain"/>
    <property type="match status" value="1"/>
</dbReference>
<dbReference type="CDD" id="cd14693">
    <property type="entry name" value="bZIP_CEBP"/>
    <property type="match status" value="1"/>
</dbReference>
<feature type="domain" description="BZIP" evidence="8">
    <location>
        <begin position="244"/>
        <end position="307"/>
    </location>
</feature>
<comment type="similarity">
    <text evidence="2">Belongs to the bZIP family. C/EBP subfamily.</text>
</comment>
<reference evidence="9" key="3">
    <citation type="submission" date="2025-08" db="UniProtKB">
        <authorList>
            <consortium name="Ensembl"/>
        </authorList>
    </citation>
    <scope>IDENTIFICATION</scope>
</reference>
<comment type="subcellular location">
    <subcellularLocation>
        <location evidence="1">Nucleus</location>
    </subcellularLocation>
</comment>
<evidence type="ECO:0000259" key="8">
    <source>
        <dbReference type="PROSITE" id="PS50217"/>
    </source>
</evidence>
<dbReference type="GO" id="GO:0006351">
    <property type="term" value="P:DNA-templated transcription"/>
    <property type="evidence" value="ECO:0007669"/>
    <property type="project" value="InterPro"/>
</dbReference>
<reference evidence="9" key="2">
    <citation type="journal article" date="2008" name="Genome Biol.">
        <title>Improved genome assembly and evidence-based global gene model set for the chordate Ciona intestinalis: new insight into intron and operon populations.</title>
        <authorList>
            <person name="Satou Y."/>
            <person name="Mineta K."/>
            <person name="Ogasawara M."/>
            <person name="Sasakura Y."/>
            <person name="Shoguchi E."/>
            <person name="Ueno K."/>
            <person name="Yamada L."/>
            <person name="Matsumoto J."/>
            <person name="Wasserscheid J."/>
            <person name="Dewar K."/>
            <person name="Wiley G.B."/>
            <person name="Macmil S.L."/>
            <person name="Roe B.A."/>
            <person name="Zeller R.W."/>
            <person name="Hastings K.E."/>
            <person name="Lemaire P."/>
            <person name="Lindquist E."/>
            <person name="Endo T."/>
            <person name="Hotta K."/>
            <person name="Inaba K."/>
        </authorList>
    </citation>
    <scope>NUCLEOTIDE SEQUENCE [LARGE SCALE GENOMIC DNA]</scope>
    <source>
        <strain evidence="9">wild type</strain>
    </source>
</reference>
<evidence type="ECO:0000256" key="5">
    <source>
        <dbReference type="ARBA" id="ARBA00023163"/>
    </source>
</evidence>
<dbReference type="AlphaFoldDB" id="F6WQL4"/>
<dbReference type="InParanoid" id="F6WQL4"/>
<feature type="region of interest" description="Disordered" evidence="7">
    <location>
        <begin position="251"/>
        <end position="271"/>
    </location>
</feature>
<evidence type="ECO:0000256" key="3">
    <source>
        <dbReference type="ARBA" id="ARBA00023015"/>
    </source>
</evidence>
<evidence type="ECO:0000256" key="7">
    <source>
        <dbReference type="SAM" id="MobiDB-lite"/>
    </source>
</evidence>
<keyword evidence="4" id="KW-0238">DNA-binding</keyword>
<accession>F6WQL4</accession>
<dbReference type="GO" id="GO:0005634">
    <property type="term" value="C:nucleus"/>
    <property type="evidence" value="ECO:0007669"/>
    <property type="project" value="UniProtKB-SubCell"/>
</dbReference>
<dbReference type="Ensembl" id="ENSCINT00000023994.2">
    <property type="protein sequence ID" value="ENSCINP00000023748.2"/>
    <property type="gene ID" value="ENSCING00000012798.2"/>
</dbReference>
<dbReference type="InterPro" id="IPR046347">
    <property type="entry name" value="bZIP_sf"/>
</dbReference>
<dbReference type="GO" id="GO:0006357">
    <property type="term" value="P:regulation of transcription by RNA polymerase II"/>
    <property type="evidence" value="ECO:0000318"/>
    <property type="project" value="GO_Central"/>
</dbReference>
<dbReference type="GO" id="GO:0000981">
    <property type="term" value="F:DNA-binding transcription factor activity, RNA polymerase II-specific"/>
    <property type="evidence" value="ECO:0000318"/>
    <property type="project" value="GO_Central"/>
</dbReference>
<keyword evidence="3" id="KW-0805">Transcription regulation</keyword>
<dbReference type="SMART" id="SM00338">
    <property type="entry name" value="BRLZ"/>
    <property type="match status" value="1"/>
</dbReference>
<dbReference type="PROSITE" id="PS50217">
    <property type="entry name" value="BZIP"/>
    <property type="match status" value="1"/>
</dbReference>
<evidence type="ECO:0000256" key="1">
    <source>
        <dbReference type="ARBA" id="ARBA00004123"/>
    </source>
</evidence>
<reference evidence="10" key="1">
    <citation type="journal article" date="2002" name="Science">
        <title>The draft genome of Ciona intestinalis: insights into chordate and vertebrate origins.</title>
        <authorList>
            <person name="Dehal P."/>
            <person name="Satou Y."/>
            <person name="Campbell R.K."/>
            <person name="Chapman J."/>
            <person name="Degnan B."/>
            <person name="De Tomaso A."/>
            <person name="Davidson B."/>
            <person name="Di Gregorio A."/>
            <person name="Gelpke M."/>
            <person name="Goodstein D.M."/>
            <person name="Harafuji N."/>
            <person name="Hastings K.E."/>
            <person name="Ho I."/>
            <person name="Hotta K."/>
            <person name="Huang W."/>
            <person name="Kawashima T."/>
            <person name="Lemaire P."/>
            <person name="Martinez D."/>
            <person name="Meinertzhagen I.A."/>
            <person name="Necula S."/>
            <person name="Nonaka M."/>
            <person name="Putnam N."/>
            <person name="Rash S."/>
            <person name="Saiga H."/>
            <person name="Satake M."/>
            <person name="Terry A."/>
            <person name="Yamada L."/>
            <person name="Wang H.G."/>
            <person name="Awazu S."/>
            <person name="Azumi K."/>
            <person name="Boore J."/>
            <person name="Branno M."/>
            <person name="Chin-Bow S."/>
            <person name="DeSantis R."/>
            <person name="Doyle S."/>
            <person name="Francino P."/>
            <person name="Keys D.N."/>
            <person name="Haga S."/>
            <person name="Hayashi H."/>
            <person name="Hino K."/>
            <person name="Imai K.S."/>
            <person name="Inaba K."/>
            <person name="Kano S."/>
            <person name="Kobayashi K."/>
            <person name="Kobayashi M."/>
            <person name="Lee B.I."/>
            <person name="Makabe K.W."/>
            <person name="Manohar C."/>
            <person name="Matassi G."/>
            <person name="Medina M."/>
            <person name="Mochizuki Y."/>
            <person name="Mount S."/>
            <person name="Morishita T."/>
            <person name="Miura S."/>
            <person name="Nakayama A."/>
            <person name="Nishizaka S."/>
            <person name="Nomoto H."/>
            <person name="Ohta F."/>
            <person name="Oishi K."/>
            <person name="Rigoutsos I."/>
            <person name="Sano M."/>
            <person name="Sasaki A."/>
            <person name="Sasakura Y."/>
            <person name="Shoguchi E."/>
            <person name="Shin-i T."/>
            <person name="Spagnuolo A."/>
            <person name="Stainier D."/>
            <person name="Suzuki M.M."/>
            <person name="Tassy O."/>
            <person name="Takatori N."/>
            <person name="Tokuoka M."/>
            <person name="Yagi K."/>
            <person name="Yoshizaki F."/>
            <person name="Wada S."/>
            <person name="Zhang C."/>
            <person name="Hyatt P.D."/>
            <person name="Larimer F."/>
            <person name="Detter C."/>
            <person name="Doggett N."/>
            <person name="Glavina T."/>
            <person name="Hawkins T."/>
            <person name="Richardson P."/>
            <person name="Lucas S."/>
            <person name="Kohara Y."/>
            <person name="Levine M."/>
            <person name="Satoh N."/>
            <person name="Rokhsar D.S."/>
        </authorList>
    </citation>
    <scope>NUCLEOTIDE SEQUENCE [LARGE SCALE GENOMIC DNA]</scope>
</reference>
<evidence type="ECO:0000256" key="4">
    <source>
        <dbReference type="ARBA" id="ARBA00023125"/>
    </source>
</evidence>
<proteinExistence type="inferred from homology"/>
<dbReference type="STRING" id="7719.ENSCINP00000023748"/>
<dbReference type="Gene3D" id="1.20.5.170">
    <property type="match status" value="1"/>
</dbReference>
<feature type="region of interest" description="Disordered" evidence="7">
    <location>
        <begin position="206"/>
        <end position="230"/>
    </location>
</feature>
<dbReference type="InterPro" id="IPR031106">
    <property type="entry name" value="C/EBP"/>
</dbReference>
<dbReference type="OMA" id="YQNEESF"/>
<dbReference type="PANTHER" id="PTHR23334">
    <property type="entry name" value="CCAAT/ENHANCER BINDING PROTEIN"/>
    <property type="match status" value="1"/>
</dbReference>
<dbReference type="EMBL" id="EAAA01001685">
    <property type="status" value="NOT_ANNOTATED_CDS"/>
    <property type="molecule type" value="Genomic_DNA"/>
</dbReference>
<evidence type="ECO:0000313" key="9">
    <source>
        <dbReference type="Ensembl" id="ENSCINP00000023748.2"/>
    </source>
</evidence>
<keyword evidence="5" id="KW-0804">Transcription</keyword>
<reference evidence="9" key="4">
    <citation type="submission" date="2025-09" db="UniProtKB">
        <authorList>
            <consortium name="Ensembl"/>
        </authorList>
    </citation>
    <scope>IDENTIFICATION</scope>
</reference>
<protein>
    <recommendedName>
        <fullName evidence="8">BZIP domain-containing protein</fullName>
    </recommendedName>
</protein>
<keyword evidence="6" id="KW-0539">Nucleus</keyword>